<evidence type="ECO:0000256" key="3">
    <source>
        <dbReference type="ARBA" id="ARBA00012780"/>
    </source>
</evidence>
<proteinExistence type="predicted"/>
<keyword evidence="19" id="KW-1185">Reference proteome</keyword>
<keyword evidence="16" id="KW-0732">Signal</keyword>
<comment type="function">
    <text evidence="11">Glucanases play a role in cell expansion during growth, in cell-cell fusion during mating, and in spore release during sporulation. This enzyme may be involved in beta-glucan degradation. Active on laminarin and lichenan.</text>
</comment>
<keyword evidence="5" id="KW-0378">Hydrolase</keyword>
<dbReference type="InterPro" id="IPR017853">
    <property type="entry name" value="GH"/>
</dbReference>
<dbReference type="GO" id="GO:0042973">
    <property type="term" value="F:glucan endo-1,3-beta-D-glucosidase activity"/>
    <property type="evidence" value="ECO:0007669"/>
    <property type="project" value="UniProtKB-EC"/>
</dbReference>
<keyword evidence="4" id="KW-1003">Cell membrane</keyword>
<feature type="transmembrane region" description="Helical" evidence="15">
    <location>
        <begin position="299"/>
        <end position="319"/>
    </location>
</feature>
<accession>A0A485LX57</accession>
<evidence type="ECO:0000313" key="18">
    <source>
        <dbReference type="EMBL" id="VFU01848.1"/>
    </source>
</evidence>
<sequence>MWLARVLTLWFLAPSVHGQGVVYEPVAAPTVTAASVRADLPSIHAHGFTFVRTLRSLYGAVDVGPLLAQAGFQLALGIPYPAADVDAQTKAALATANKSAVPFLFLGSEITSAPSDLVTRLKQLKRAAPPQTKVGTVLRVADVMHPSPNLVALLDECDVVGVTIYPSRNTTAAAALAQLKRKWTDAMAAPHVAGKLLLAGTGWSSDIASLDSVNAFVAGYKAWSAMSRDRRYLFEMFESSLHPHMGLAHANRTSKLTSGVRTQATASQPTTAPPMLVGPQAASANASKSPAPPSDGTEWIGVGITVAVSGVAISAGLVLRRWSHRRYEVAAAGTALVDVDVTRVTCSDGVDTRPAASPHRVPAAPELSPLSDFSSVRSEASSRLSF</sequence>
<dbReference type="AlphaFoldDB" id="A0A485LX57"/>
<feature type="signal peptide" evidence="16">
    <location>
        <begin position="1"/>
        <end position="18"/>
    </location>
</feature>
<evidence type="ECO:0000256" key="15">
    <source>
        <dbReference type="SAM" id="Phobius"/>
    </source>
</evidence>
<evidence type="ECO:0000256" key="1">
    <source>
        <dbReference type="ARBA" id="ARBA00000382"/>
    </source>
</evidence>
<dbReference type="Proteomes" id="UP000332933">
    <property type="component" value="Unassembled WGS sequence"/>
</dbReference>
<evidence type="ECO:0000256" key="13">
    <source>
        <dbReference type="ARBA" id="ARBA00043078"/>
    </source>
</evidence>
<name>A0A485LX57_9STRA</name>
<dbReference type="PANTHER" id="PTHR16631:SF17">
    <property type="entry name" value="GLUCAN ENDO-1,3-BETA-GLUCOSIDASE BTGC"/>
    <property type="match status" value="1"/>
</dbReference>
<gene>
    <name evidence="18" type="primary">Aste57867_25221</name>
    <name evidence="17" type="ORF">As57867_025143</name>
    <name evidence="18" type="ORF">ASTE57867_25221</name>
</gene>
<organism evidence="18 19">
    <name type="scientific">Aphanomyces stellatus</name>
    <dbReference type="NCBI Taxonomy" id="120398"/>
    <lineage>
        <taxon>Eukaryota</taxon>
        <taxon>Sar</taxon>
        <taxon>Stramenopiles</taxon>
        <taxon>Oomycota</taxon>
        <taxon>Saprolegniomycetes</taxon>
        <taxon>Saprolegniales</taxon>
        <taxon>Verrucalvaceae</taxon>
        <taxon>Aphanomyces</taxon>
    </lineage>
</organism>
<keyword evidence="9" id="KW-0961">Cell wall biogenesis/degradation</keyword>
<keyword evidence="6 15" id="KW-0472">Membrane</keyword>
<evidence type="ECO:0000256" key="16">
    <source>
        <dbReference type="SAM" id="SignalP"/>
    </source>
</evidence>
<protein>
    <recommendedName>
        <fullName evidence="3">glucan endo-1,3-beta-D-glucosidase</fullName>
        <ecNumber evidence="3">3.2.1.39</ecNumber>
    </recommendedName>
    <alternativeName>
        <fullName evidence="13">Endo-1,3-beta-glucanase btgC</fullName>
    </alternativeName>
    <alternativeName>
        <fullName evidence="12">Laminarinase btgC</fullName>
    </alternativeName>
</protein>
<evidence type="ECO:0000256" key="5">
    <source>
        <dbReference type="ARBA" id="ARBA00022801"/>
    </source>
</evidence>
<feature type="chain" id="PRO_5036116664" description="glucan endo-1,3-beta-D-glucosidase" evidence="16">
    <location>
        <begin position="19"/>
        <end position="386"/>
    </location>
</feature>
<feature type="compositionally biased region" description="Low complexity" evidence="14">
    <location>
        <begin position="371"/>
        <end position="386"/>
    </location>
</feature>
<dbReference type="GO" id="GO:0000272">
    <property type="term" value="P:polysaccharide catabolic process"/>
    <property type="evidence" value="ECO:0007669"/>
    <property type="project" value="UniProtKB-KW"/>
</dbReference>
<evidence type="ECO:0000256" key="14">
    <source>
        <dbReference type="SAM" id="MobiDB-lite"/>
    </source>
</evidence>
<evidence type="ECO:0000256" key="2">
    <source>
        <dbReference type="ARBA" id="ARBA00004236"/>
    </source>
</evidence>
<reference evidence="17" key="2">
    <citation type="submission" date="2019-06" db="EMBL/GenBank/DDBJ databases">
        <title>Genomics analysis of Aphanomyces spp. identifies a new class of oomycete effector associated with host adaptation.</title>
        <authorList>
            <person name="Gaulin E."/>
        </authorList>
    </citation>
    <scope>NUCLEOTIDE SEQUENCE</scope>
    <source>
        <strain evidence="17">CBS 578.67</strain>
    </source>
</reference>
<evidence type="ECO:0000256" key="8">
    <source>
        <dbReference type="ARBA" id="ARBA00023277"/>
    </source>
</evidence>
<keyword evidence="8" id="KW-0119">Carbohydrate metabolism</keyword>
<dbReference type="EC" id="3.2.1.39" evidence="3"/>
<evidence type="ECO:0000256" key="7">
    <source>
        <dbReference type="ARBA" id="ARBA00023180"/>
    </source>
</evidence>
<dbReference type="InterPro" id="IPR050732">
    <property type="entry name" value="Beta-glucan_modifiers"/>
</dbReference>
<evidence type="ECO:0000313" key="19">
    <source>
        <dbReference type="Proteomes" id="UP000332933"/>
    </source>
</evidence>
<reference evidence="18 19" key="1">
    <citation type="submission" date="2019-03" db="EMBL/GenBank/DDBJ databases">
        <authorList>
            <person name="Gaulin E."/>
            <person name="Dumas B."/>
        </authorList>
    </citation>
    <scope>NUCLEOTIDE SEQUENCE [LARGE SCALE GENOMIC DNA]</scope>
    <source>
        <strain evidence="18">CBS 568.67</strain>
    </source>
</reference>
<evidence type="ECO:0000256" key="12">
    <source>
        <dbReference type="ARBA" id="ARBA00042373"/>
    </source>
</evidence>
<feature type="region of interest" description="Disordered" evidence="14">
    <location>
        <begin position="254"/>
        <end position="294"/>
    </location>
</feature>
<evidence type="ECO:0000256" key="4">
    <source>
        <dbReference type="ARBA" id="ARBA00022475"/>
    </source>
</evidence>
<keyword evidence="7" id="KW-0325">Glycoprotein</keyword>
<dbReference type="EMBL" id="CAADRA010007529">
    <property type="protein sequence ID" value="VFU01848.1"/>
    <property type="molecule type" value="Genomic_DNA"/>
</dbReference>
<evidence type="ECO:0000256" key="10">
    <source>
        <dbReference type="ARBA" id="ARBA00023326"/>
    </source>
</evidence>
<dbReference type="GO" id="GO:0071555">
    <property type="term" value="P:cell wall organization"/>
    <property type="evidence" value="ECO:0007669"/>
    <property type="project" value="UniProtKB-KW"/>
</dbReference>
<comment type="subcellular location">
    <subcellularLocation>
        <location evidence="2">Cell membrane</location>
    </subcellularLocation>
</comment>
<dbReference type="EMBL" id="VJMH01007503">
    <property type="protein sequence ID" value="KAF0682662.1"/>
    <property type="molecule type" value="Genomic_DNA"/>
</dbReference>
<feature type="region of interest" description="Disordered" evidence="14">
    <location>
        <begin position="349"/>
        <end position="386"/>
    </location>
</feature>
<dbReference type="PANTHER" id="PTHR16631">
    <property type="entry name" value="GLUCAN 1,3-BETA-GLUCOSIDASE"/>
    <property type="match status" value="1"/>
</dbReference>
<keyword evidence="15" id="KW-0812">Transmembrane</keyword>
<comment type="catalytic activity">
    <reaction evidence="1">
        <text>Hydrolysis of (1-&gt;3)-beta-D-glucosidic linkages in (1-&gt;3)-beta-D-glucans.</text>
        <dbReference type="EC" id="3.2.1.39"/>
    </reaction>
</comment>
<dbReference type="SUPFAM" id="SSF51445">
    <property type="entry name" value="(Trans)glycosidases"/>
    <property type="match status" value="1"/>
</dbReference>
<evidence type="ECO:0000256" key="9">
    <source>
        <dbReference type="ARBA" id="ARBA00023316"/>
    </source>
</evidence>
<keyword evidence="10" id="KW-0624">Polysaccharide degradation</keyword>
<feature type="compositionally biased region" description="Low complexity" evidence="14">
    <location>
        <begin position="262"/>
        <end position="289"/>
    </location>
</feature>
<evidence type="ECO:0000256" key="6">
    <source>
        <dbReference type="ARBA" id="ARBA00023136"/>
    </source>
</evidence>
<evidence type="ECO:0000313" key="17">
    <source>
        <dbReference type="EMBL" id="KAF0682662.1"/>
    </source>
</evidence>
<dbReference type="GO" id="GO:0005886">
    <property type="term" value="C:plasma membrane"/>
    <property type="evidence" value="ECO:0007669"/>
    <property type="project" value="UniProtKB-SubCell"/>
</dbReference>
<evidence type="ECO:0000256" key="11">
    <source>
        <dbReference type="ARBA" id="ARBA00037649"/>
    </source>
</evidence>
<keyword evidence="15" id="KW-1133">Transmembrane helix</keyword>